<keyword evidence="2" id="KW-1185">Reference proteome</keyword>
<comment type="caution">
    <text evidence="1">The sequence shown here is derived from an EMBL/GenBank/DDBJ whole genome shotgun (WGS) entry which is preliminary data.</text>
</comment>
<sequence length="105" mass="11564">MSRKQQICRSPSTLMPTRPPPPNPTSVRYTDTSFVNFVGVVRACVTPSASLVFLISISNSQLSHTHTLSPSFAHQASNSRRYLLRVHISPAFGTLDLMLKVTVIP</sequence>
<protein>
    <submittedName>
        <fullName evidence="1">Uncharacterized protein</fullName>
    </submittedName>
</protein>
<gene>
    <name evidence="1" type="ORF">L2E82_19691</name>
</gene>
<proteinExistence type="predicted"/>
<dbReference type="Proteomes" id="UP001055811">
    <property type="component" value="Linkage Group LG03"/>
</dbReference>
<evidence type="ECO:0000313" key="1">
    <source>
        <dbReference type="EMBL" id="KAI3768855.1"/>
    </source>
</evidence>
<organism evidence="1 2">
    <name type="scientific">Cichorium intybus</name>
    <name type="common">Chicory</name>
    <dbReference type="NCBI Taxonomy" id="13427"/>
    <lineage>
        <taxon>Eukaryota</taxon>
        <taxon>Viridiplantae</taxon>
        <taxon>Streptophyta</taxon>
        <taxon>Embryophyta</taxon>
        <taxon>Tracheophyta</taxon>
        <taxon>Spermatophyta</taxon>
        <taxon>Magnoliopsida</taxon>
        <taxon>eudicotyledons</taxon>
        <taxon>Gunneridae</taxon>
        <taxon>Pentapetalae</taxon>
        <taxon>asterids</taxon>
        <taxon>campanulids</taxon>
        <taxon>Asterales</taxon>
        <taxon>Asteraceae</taxon>
        <taxon>Cichorioideae</taxon>
        <taxon>Cichorieae</taxon>
        <taxon>Cichoriinae</taxon>
        <taxon>Cichorium</taxon>
    </lineage>
</organism>
<reference evidence="1 2" key="2">
    <citation type="journal article" date="2022" name="Mol. Ecol. Resour.">
        <title>The genomes of chicory, endive, great burdock and yacon provide insights into Asteraceae paleo-polyploidization history and plant inulin production.</title>
        <authorList>
            <person name="Fan W."/>
            <person name="Wang S."/>
            <person name="Wang H."/>
            <person name="Wang A."/>
            <person name="Jiang F."/>
            <person name="Liu H."/>
            <person name="Zhao H."/>
            <person name="Xu D."/>
            <person name="Zhang Y."/>
        </authorList>
    </citation>
    <scope>NUCLEOTIDE SEQUENCE [LARGE SCALE GENOMIC DNA]</scope>
    <source>
        <strain evidence="2">cv. Punajuju</strain>
        <tissue evidence="1">Leaves</tissue>
    </source>
</reference>
<evidence type="ECO:0000313" key="2">
    <source>
        <dbReference type="Proteomes" id="UP001055811"/>
    </source>
</evidence>
<name>A0ACB9FCI5_CICIN</name>
<accession>A0ACB9FCI5</accession>
<dbReference type="EMBL" id="CM042011">
    <property type="protein sequence ID" value="KAI3768855.1"/>
    <property type="molecule type" value="Genomic_DNA"/>
</dbReference>
<reference evidence="2" key="1">
    <citation type="journal article" date="2022" name="Mol. Ecol. Resour.">
        <title>The genomes of chicory, endive, great burdock and yacon provide insights into Asteraceae palaeo-polyploidization history and plant inulin production.</title>
        <authorList>
            <person name="Fan W."/>
            <person name="Wang S."/>
            <person name="Wang H."/>
            <person name="Wang A."/>
            <person name="Jiang F."/>
            <person name="Liu H."/>
            <person name="Zhao H."/>
            <person name="Xu D."/>
            <person name="Zhang Y."/>
        </authorList>
    </citation>
    <scope>NUCLEOTIDE SEQUENCE [LARGE SCALE GENOMIC DNA]</scope>
    <source>
        <strain evidence="2">cv. Punajuju</strain>
    </source>
</reference>